<dbReference type="Proteomes" id="UP001642409">
    <property type="component" value="Unassembled WGS sequence"/>
</dbReference>
<sequence>MQEIYEELHLNDLANQEELNPNNHDKSVQVNIRQLLYEHQEQAFTNLQSKLERINDDIQNVDLSFVSKSLGIKDHYLTKQEAGDFIQKVETQQQKIIETQNEYELYNKVLNKKKAELRQKKQLKQQLLKNIQNEEQMLQKMK</sequence>
<dbReference type="AlphaFoldDB" id="A0AA86Q0T1"/>
<reference evidence="3 4" key="2">
    <citation type="submission" date="2024-07" db="EMBL/GenBank/DDBJ databases">
        <authorList>
            <person name="Akdeniz Z."/>
        </authorList>
    </citation>
    <scope>NUCLEOTIDE SEQUENCE [LARGE SCALE GENOMIC DNA]</scope>
</reference>
<dbReference type="EMBL" id="CATOUU010000793">
    <property type="protein sequence ID" value="CAI9949058.1"/>
    <property type="molecule type" value="Genomic_DNA"/>
</dbReference>
<name>A0AA86Q0T1_9EUKA</name>
<comment type="caution">
    <text evidence="2">The sequence shown here is derived from an EMBL/GenBank/DDBJ whole genome shotgun (WGS) entry which is preliminary data.</text>
</comment>
<evidence type="ECO:0000313" key="4">
    <source>
        <dbReference type="Proteomes" id="UP001642409"/>
    </source>
</evidence>
<evidence type="ECO:0000313" key="3">
    <source>
        <dbReference type="EMBL" id="CAL6045500.1"/>
    </source>
</evidence>
<dbReference type="EMBL" id="CAXDID020000164">
    <property type="protein sequence ID" value="CAL6045500.1"/>
    <property type="molecule type" value="Genomic_DNA"/>
</dbReference>
<reference evidence="2" key="1">
    <citation type="submission" date="2023-06" db="EMBL/GenBank/DDBJ databases">
        <authorList>
            <person name="Kurt Z."/>
        </authorList>
    </citation>
    <scope>NUCLEOTIDE SEQUENCE</scope>
</reference>
<keyword evidence="4" id="KW-1185">Reference proteome</keyword>
<protein>
    <submittedName>
        <fullName evidence="3">Hypothetical_protein</fullName>
    </submittedName>
</protein>
<accession>A0AA86Q0T1</accession>
<evidence type="ECO:0000256" key="1">
    <source>
        <dbReference type="SAM" id="Coils"/>
    </source>
</evidence>
<organism evidence="2">
    <name type="scientific">Hexamita inflata</name>
    <dbReference type="NCBI Taxonomy" id="28002"/>
    <lineage>
        <taxon>Eukaryota</taxon>
        <taxon>Metamonada</taxon>
        <taxon>Diplomonadida</taxon>
        <taxon>Hexamitidae</taxon>
        <taxon>Hexamitinae</taxon>
        <taxon>Hexamita</taxon>
    </lineage>
</organism>
<feature type="coiled-coil region" evidence="1">
    <location>
        <begin position="96"/>
        <end position="137"/>
    </location>
</feature>
<gene>
    <name evidence="2" type="ORF">HINF_LOCUS36703</name>
    <name evidence="3" type="ORF">HINF_LOCUS41088</name>
</gene>
<keyword evidence="1" id="KW-0175">Coiled coil</keyword>
<evidence type="ECO:0000313" key="2">
    <source>
        <dbReference type="EMBL" id="CAI9949058.1"/>
    </source>
</evidence>
<proteinExistence type="predicted"/>